<accession>A0AAW0DNF8</accession>
<sequence>MSSSVPSPQLPFEIIEKILIYLTGTPVRAQDTHYPDLLTCSLISRSWVAPVRKLMWNLVYFVVPSTEERLSELKILCNSEYSTLQLDRIVYLWMTDPQGTTFSSFLEAFQARLPGVRSIRLKSSCNTPLAALIGPEFIAALDFWSLRTLELHGATFRSIDEFLALFCSLNDLEFLSCHDIRLTEDRDLDQSRTSTVPHIHTLQVDVTLFFTLFSHVTLSHLNELILEDDPGTSWAIWSDWPRFGTTDDLPAEILDLPKHTPKLRELSLYMGGPGRSFETYATFYTYHMLTLPKPHPTLSILRLPVLPTAQITRFDRLLQDCMPNLQALKFATELLGESIQDALDDAKQIDMEELEERSVSNPQLRSVRDRAKAFLDGLERSMPFCAARKCLFPTFVTDEEGIEAFISQ</sequence>
<dbReference type="SUPFAM" id="SSF52047">
    <property type="entry name" value="RNI-like"/>
    <property type="match status" value="1"/>
</dbReference>
<keyword evidence="2" id="KW-1185">Reference proteome</keyword>
<proteinExistence type="predicted"/>
<evidence type="ECO:0000313" key="2">
    <source>
        <dbReference type="Proteomes" id="UP001383192"/>
    </source>
</evidence>
<dbReference type="AlphaFoldDB" id="A0AAW0DNF8"/>
<dbReference type="Proteomes" id="UP001383192">
    <property type="component" value="Unassembled WGS sequence"/>
</dbReference>
<organism evidence="1 2">
    <name type="scientific">Paramarasmius palmivorus</name>
    <dbReference type="NCBI Taxonomy" id="297713"/>
    <lineage>
        <taxon>Eukaryota</taxon>
        <taxon>Fungi</taxon>
        <taxon>Dikarya</taxon>
        <taxon>Basidiomycota</taxon>
        <taxon>Agaricomycotina</taxon>
        <taxon>Agaricomycetes</taxon>
        <taxon>Agaricomycetidae</taxon>
        <taxon>Agaricales</taxon>
        <taxon>Marasmiineae</taxon>
        <taxon>Marasmiaceae</taxon>
        <taxon>Paramarasmius</taxon>
    </lineage>
</organism>
<reference evidence="1 2" key="1">
    <citation type="submission" date="2024-01" db="EMBL/GenBank/DDBJ databases">
        <title>A draft genome for a cacao thread blight-causing isolate of Paramarasmius palmivorus.</title>
        <authorList>
            <person name="Baruah I.K."/>
            <person name="Bukari Y."/>
            <person name="Amoako-Attah I."/>
            <person name="Meinhardt L.W."/>
            <person name="Bailey B.A."/>
            <person name="Cohen S.P."/>
        </authorList>
    </citation>
    <scope>NUCLEOTIDE SEQUENCE [LARGE SCALE GENOMIC DNA]</scope>
    <source>
        <strain evidence="1 2">GH-12</strain>
    </source>
</reference>
<dbReference type="InterPro" id="IPR032675">
    <property type="entry name" value="LRR_dom_sf"/>
</dbReference>
<evidence type="ECO:0008006" key="3">
    <source>
        <dbReference type="Google" id="ProtNLM"/>
    </source>
</evidence>
<dbReference type="EMBL" id="JAYKXP010000011">
    <property type="protein sequence ID" value="KAK7052942.1"/>
    <property type="molecule type" value="Genomic_DNA"/>
</dbReference>
<comment type="caution">
    <text evidence="1">The sequence shown here is derived from an EMBL/GenBank/DDBJ whole genome shotgun (WGS) entry which is preliminary data.</text>
</comment>
<name>A0AAW0DNF8_9AGAR</name>
<gene>
    <name evidence="1" type="ORF">VNI00_004262</name>
</gene>
<evidence type="ECO:0000313" key="1">
    <source>
        <dbReference type="EMBL" id="KAK7052942.1"/>
    </source>
</evidence>
<protein>
    <recommendedName>
        <fullName evidence="3">F-box domain-containing protein</fullName>
    </recommendedName>
</protein>
<dbReference type="Gene3D" id="3.80.10.10">
    <property type="entry name" value="Ribonuclease Inhibitor"/>
    <property type="match status" value="1"/>
</dbReference>